<dbReference type="Proteomes" id="UP000824998">
    <property type="component" value="Unassembled WGS sequence"/>
</dbReference>
<organism evidence="2 3">
    <name type="scientific">Amylocarpus encephaloides</name>
    <dbReference type="NCBI Taxonomy" id="45428"/>
    <lineage>
        <taxon>Eukaryota</taxon>
        <taxon>Fungi</taxon>
        <taxon>Dikarya</taxon>
        <taxon>Ascomycota</taxon>
        <taxon>Pezizomycotina</taxon>
        <taxon>Leotiomycetes</taxon>
        <taxon>Helotiales</taxon>
        <taxon>Helotiales incertae sedis</taxon>
        <taxon>Amylocarpus</taxon>
    </lineage>
</organism>
<gene>
    <name evidence="2" type="ORF">BJ875DRAFT_543981</name>
</gene>
<sequence>MMQLQNIDHLTLNQIYEHLGEPGVWASENTKDYIPYVVEPTCFNDYRLIKPQVILSSLSDGRNGRHHNPDKILNLDDIFGPLHYLAPEVLDGKMPSNASDVWSLAPSLWDGNIGAHFLFTGSIMAGGVPLLSREDVVETIRAKLGFGGTSVDDTDTIEEDVEYYQDAYEQSWGDANLQVDDDSGYLKEMPKMLRRMLKFSPKERVSAAHLVNDPWLLND</sequence>
<dbReference type="InterPro" id="IPR011009">
    <property type="entry name" value="Kinase-like_dom_sf"/>
</dbReference>
<dbReference type="Gene3D" id="1.10.510.10">
    <property type="entry name" value="Transferase(Phosphotransferase) domain 1"/>
    <property type="match status" value="1"/>
</dbReference>
<feature type="domain" description="Protein kinase" evidence="1">
    <location>
        <begin position="1"/>
        <end position="216"/>
    </location>
</feature>
<proteinExistence type="predicted"/>
<dbReference type="GO" id="GO:0005524">
    <property type="term" value="F:ATP binding"/>
    <property type="evidence" value="ECO:0007669"/>
    <property type="project" value="InterPro"/>
</dbReference>
<keyword evidence="3" id="KW-1185">Reference proteome</keyword>
<dbReference type="InterPro" id="IPR000719">
    <property type="entry name" value="Prot_kinase_dom"/>
</dbReference>
<evidence type="ECO:0000313" key="2">
    <source>
        <dbReference type="EMBL" id="KAG9233146.1"/>
    </source>
</evidence>
<accession>A0A9P8C5L4</accession>
<evidence type="ECO:0000259" key="1">
    <source>
        <dbReference type="PROSITE" id="PS50011"/>
    </source>
</evidence>
<dbReference type="EMBL" id="MU251513">
    <property type="protein sequence ID" value="KAG9233146.1"/>
    <property type="molecule type" value="Genomic_DNA"/>
</dbReference>
<dbReference type="PROSITE" id="PS50011">
    <property type="entry name" value="PROTEIN_KINASE_DOM"/>
    <property type="match status" value="1"/>
</dbReference>
<dbReference type="SUPFAM" id="SSF56112">
    <property type="entry name" value="Protein kinase-like (PK-like)"/>
    <property type="match status" value="1"/>
</dbReference>
<comment type="caution">
    <text evidence="2">The sequence shown here is derived from an EMBL/GenBank/DDBJ whole genome shotgun (WGS) entry which is preliminary data.</text>
</comment>
<dbReference type="Pfam" id="PF00069">
    <property type="entry name" value="Pkinase"/>
    <property type="match status" value="1"/>
</dbReference>
<dbReference type="GO" id="GO:0004672">
    <property type="term" value="F:protein kinase activity"/>
    <property type="evidence" value="ECO:0007669"/>
    <property type="project" value="InterPro"/>
</dbReference>
<evidence type="ECO:0000313" key="3">
    <source>
        <dbReference type="Proteomes" id="UP000824998"/>
    </source>
</evidence>
<reference evidence="2" key="1">
    <citation type="journal article" date="2021" name="IMA Fungus">
        <title>Genomic characterization of three marine fungi, including Emericellopsis atlantica sp. nov. with signatures of a generalist lifestyle and marine biomass degradation.</title>
        <authorList>
            <person name="Hagestad O.C."/>
            <person name="Hou L."/>
            <person name="Andersen J.H."/>
            <person name="Hansen E.H."/>
            <person name="Altermark B."/>
            <person name="Li C."/>
            <person name="Kuhnert E."/>
            <person name="Cox R.J."/>
            <person name="Crous P.W."/>
            <person name="Spatafora J.W."/>
            <person name="Lail K."/>
            <person name="Amirebrahimi M."/>
            <person name="Lipzen A."/>
            <person name="Pangilinan J."/>
            <person name="Andreopoulos W."/>
            <person name="Hayes R.D."/>
            <person name="Ng V."/>
            <person name="Grigoriev I.V."/>
            <person name="Jackson S.A."/>
            <person name="Sutton T.D.S."/>
            <person name="Dobson A.D.W."/>
            <person name="Rama T."/>
        </authorList>
    </citation>
    <scope>NUCLEOTIDE SEQUENCE</scope>
    <source>
        <strain evidence="2">TRa018bII</strain>
    </source>
</reference>
<dbReference type="AlphaFoldDB" id="A0A9P8C5L4"/>
<protein>
    <recommendedName>
        <fullName evidence="1">Protein kinase domain-containing protein</fullName>
    </recommendedName>
</protein>
<name>A0A9P8C5L4_9HELO</name>